<organism evidence="2 3">
    <name type="scientific">Trichinella pseudospiralis</name>
    <name type="common">Parasitic roundworm</name>
    <dbReference type="NCBI Taxonomy" id="6337"/>
    <lineage>
        <taxon>Eukaryota</taxon>
        <taxon>Metazoa</taxon>
        <taxon>Ecdysozoa</taxon>
        <taxon>Nematoda</taxon>
        <taxon>Enoplea</taxon>
        <taxon>Dorylaimia</taxon>
        <taxon>Trichinellida</taxon>
        <taxon>Trichinellidae</taxon>
        <taxon>Trichinella</taxon>
    </lineage>
</organism>
<sequence length="37" mass="4347">LKMRKGYRCQSSNQHLLELLSMLMVMTFLPVMFAVET</sequence>
<name>A0A0V1GNF1_TRIPS</name>
<protein>
    <submittedName>
        <fullName evidence="2">Uncharacterized protein</fullName>
    </submittedName>
</protein>
<reference evidence="2 3" key="1">
    <citation type="submission" date="2015-01" db="EMBL/GenBank/DDBJ databases">
        <title>Evolution of Trichinella species and genotypes.</title>
        <authorList>
            <person name="Korhonen P.K."/>
            <person name="Edoardo P."/>
            <person name="Giuseppe L.R."/>
            <person name="Gasser R.B."/>
        </authorList>
    </citation>
    <scope>NUCLEOTIDE SEQUENCE [LARGE SCALE GENOMIC DNA]</scope>
    <source>
        <strain evidence="2">ISS176</strain>
    </source>
</reference>
<feature type="non-terminal residue" evidence="2">
    <location>
        <position position="1"/>
    </location>
</feature>
<dbReference type="EMBL" id="JYDV01001498">
    <property type="protein sequence ID" value="KRY99315.1"/>
    <property type="molecule type" value="Genomic_DNA"/>
</dbReference>
<dbReference type="Proteomes" id="UP000054826">
    <property type="component" value="Unassembled WGS sequence"/>
</dbReference>
<comment type="caution">
    <text evidence="2">The sequence shown here is derived from an EMBL/GenBank/DDBJ whole genome shotgun (WGS) entry which is preliminary data.</text>
</comment>
<evidence type="ECO:0000313" key="2">
    <source>
        <dbReference type="EMBL" id="KRY99315.1"/>
    </source>
</evidence>
<feature type="transmembrane region" description="Helical" evidence="1">
    <location>
        <begin position="16"/>
        <end position="35"/>
    </location>
</feature>
<keyword evidence="1" id="KW-1133">Transmembrane helix</keyword>
<evidence type="ECO:0000313" key="3">
    <source>
        <dbReference type="Proteomes" id="UP000054826"/>
    </source>
</evidence>
<accession>A0A0V1GNF1</accession>
<gene>
    <name evidence="2" type="ORF">T4C_11077</name>
</gene>
<keyword evidence="1" id="KW-0472">Membrane</keyword>
<evidence type="ECO:0000256" key="1">
    <source>
        <dbReference type="SAM" id="Phobius"/>
    </source>
</evidence>
<keyword evidence="1" id="KW-0812">Transmembrane</keyword>
<dbReference type="AlphaFoldDB" id="A0A0V1GNF1"/>
<proteinExistence type="predicted"/>